<dbReference type="AlphaFoldDB" id="A0A167H3J2"/>
<keyword evidence="3" id="KW-1185">Reference proteome</keyword>
<dbReference type="STRING" id="1330018.A0A167H3J2"/>
<dbReference type="InterPro" id="IPR008972">
    <property type="entry name" value="Cupredoxin"/>
</dbReference>
<name>A0A167H3J2_CALVF</name>
<dbReference type="OrthoDB" id="1921208at2759"/>
<dbReference type="EMBL" id="KV417327">
    <property type="protein sequence ID" value="KZO91194.1"/>
    <property type="molecule type" value="Genomic_DNA"/>
</dbReference>
<organism evidence="2 3">
    <name type="scientific">Calocera viscosa (strain TUFC12733)</name>
    <dbReference type="NCBI Taxonomy" id="1330018"/>
    <lineage>
        <taxon>Eukaryota</taxon>
        <taxon>Fungi</taxon>
        <taxon>Dikarya</taxon>
        <taxon>Basidiomycota</taxon>
        <taxon>Agaricomycotina</taxon>
        <taxon>Dacrymycetes</taxon>
        <taxon>Dacrymycetales</taxon>
        <taxon>Dacrymycetaceae</taxon>
        <taxon>Calocera</taxon>
    </lineage>
</organism>
<dbReference type="Proteomes" id="UP000076738">
    <property type="component" value="Unassembled WGS sequence"/>
</dbReference>
<feature type="chain" id="PRO_5007887362" description="Cupredoxin" evidence="1">
    <location>
        <begin position="18"/>
        <end position="359"/>
    </location>
</feature>
<protein>
    <recommendedName>
        <fullName evidence="4">Cupredoxin</fullName>
    </recommendedName>
</protein>
<dbReference type="CDD" id="cd00920">
    <property type="entry name" value="Cupredoxin"/>
    <property type="match status" value="1"/>
</dbReference>
<dbReference type="Gene3D" id="2.60.40.420">
    <property type="entry name" value="Cupredoxins - blue copper proteins"/>
    <property type="match status" value="2"/>
</dbReference>
<reference evidence="2 3" key="1">
    <citation type="journal article" date="2016" name="Mol. Biol. Evol.">
        <title>Comparative Genomics of Early-Diverging Mushroom-Forming Fungi Provides Insights into the Origins of Lignocellulose Decay Capabilities.</title>
        <authorList>
            <person name="Nagy L.G."/>
            <person name="Riley R."/>
            <person name="Tritt A."/>
            <person name="Adam C."/>
            <person name="Daum C."/>
            <person name="Floudas D."/>
            <person name="Sun H."/>
            <person name="Yadav J.S."/>
            <person name="Pangilinan J."/>
            <person name="Larsson K.H."/>
            <person name="Matsuura K."/>
            <person name="Barry K."/>
            <person name="Labutti K."/>
            <person name="Kuo R."/>
            <person name="Ohm R.A."/>
            <person name="Bhattacharya S.S."/>
            <person name="Shirouzu T."/>
            <person name="Yoshinaga Y."/>
            <person name="Martin F.M."/>
            <person name="Grigoriev I.V."/>
            <person name="Hibbett D.S."/>
        </authorList>
    </citation>
    <scope>NUCLEOTIDE SEQUENCE [LARGE SCALE GENOMIC DNA]</scope>
    <source>
        <strain evidence="2 3">TUFC12733</strain>
    </source>
</reference>
<feature type="signal peptide" evidence="1">
    <location>
        <begin position="1"/>
        <end position="17"/>
    </location>
</feature>
<sequence>MVARFVTLALGASVASAALIHDIMVGGVGQLTFSPSNIAADPGDILNFVFQQVNHTATQSSFANPCVKLKDASGNPIGFDSGFMPVAATQTTDFPSYQVQVNDTTPIWVYCRQSGHCGKGMVFSANAPATGNTFDAFQAAAVTQNGTAGASPTSAAPVVTVTADVTGGSSTMQTVYGSAPTGASSSGSPTDHTVVVGGSNGLVYTPNTVVAAVGDTITFEFQATNHTATQSSFADPCRKLALTSTTGQVGFDSGFQPAAAGATVFPTYTITVNNTTPIWVYCRQTGHCGKGMVFAVNPPATGNTFNNFMANAININGTGGATLTGSSAQPSQTQSGAGRHAVGGGLALLVLAGVMSLLV</sequence>
<evidence type="ECO:0000313" key="2">
    <source>
        <dbReference type="EMBL" id="KZO91194.1"/>
    </source>
</evidence>
<dbReference type="PANTHER" id="PTHR34883">
    <property type="entry name" value="SERINE-RICH PROTEIN, PUTATIVE-RELATED-RELATED"/>
    <property type="match status" value="1"/>
</dbReference>
<gene>
    <name evidence="2" type="ORF">CALVIDRAFT_558294</name>
</gene>
<keyword evidence="1" id="KW-0732">Signal</keyword>
<accession>A0A167H3J2</accession>
<dbReference type="PANTHER" id="PTHR34883:SF4">
    <property type="entry name" value="CUPREDOXIN"/>
    <property type="match status" value="1"/>
</dbReference>
<proteinExistence type="predicted"/>
<dbReference type="SUPFAM" id="SSF49503">
    <property type="entry name" value="Cupredoxins"/>
    <property type="match status" value="2"/>
</dbReference>
<dbReference type="InterPro" id="IPR052953">
    <property type="entry name" value="Ser-rich/MCO-related"/>
</dbReference>
<evidence type="ECO:0008006" key="4">
    <source>
        <dbReference type="Google" id="ProtNLM"/>
    </source>
</evidence>
<evidence type="ECO:0000256" key="1">
    <source>
        <dbReference type="SAM" id="SignalP"/>
    </source>
</evidence>
<evidence type="ECO:0000313" key="3">
    <source>
        <dbReference type="Proteomes" id="UP000076738"/>
    </source>
</evidence>